<dbReference type="GO" id="GO:0005524">
    <property type="term" value="F:ATP binding"/>
    <property type="evidence" value="ECO:0007669"/>
    <property type="project" value="UniProtKB-KW"/>
</dbReference>
<dbReference type="GO" id="GO:0035556">
    <property type="term" value="P:intracellular signal transduction"/>
    <property type="evidence" value="ECO:0007669"/>
    <property type="project" value="TreeGrafter"/>
</dbReference>
<dbReference type="InterPro" id="IPR000719">
    <property type="entry name" value="Prot_kinase_dom"/>
</dbReference>
<feature type="domain" description="Protein kinase" evidence="7">
    <location>
        <begin position="285"/>
        <end position="749"/>
    </location>
</feature>
<protein>
    <submittedName>
        <fullName evidence="8">Kinase</fullName>
    </submittedName>
</protein>
<dbReference type="SUPFAM" id="SSF56112">
    <property type="entry name" value="Protein kinase-like (PK-like)"/>
    <property type="match status" value="1"/>
</dbReference>
<evidence type="ECO:0000313" key="8">
    <source>
        <dbReference type="EMBL" id="KWX15434.1"/>
    </source>
</evidence>
<keyword evidence="2" id="KW-0808">Transferase</keyword>
<evidence type="ECO:0000256" key="3">
    <source>
        <dbReference type="ARBA" id="ARBA00022741"/>
    </source>
</evidence>
<organism evidence="8 9">
    <name type="scientific">Giardia duodenalis assemblage B</name>
    <dbReference type="NCBI Taxonomy" id="1394984"/>
    <lineage>
        <taxon>Eukaryota</taxon>
        <taxon>Metamonada</taxon>
        <taxon>Diplomonadida</taxon>
        <taxon>Hexamitidae</taxon>
        <taxon>Giardiinae</taxon>
        <taxon>Giardia</taxon>
    </lineage>
</organism>
<dbReference type="PANTHER" id="PTHR24346:SF82">
    <property type="entry name" value="KP78A-RELATED"/>
    <property type="match status" value="1"/>
</dbReference>
<feature type="region of interest" description="Disordered" evidence="6">
    <location>
        <begin position="478"/>
        <end position="500"/>
    </location>
</feature>
<dbReference type="VEuPathDB" id="GiardiaDB:QR46_0528"/>
<feature type="compositionally biased region" description="Polar residues" evidence="6">
    <location>
        <begin position="484"/>
        <end position="500"/>
    </location>
</feature>
<dbReference type="Gene3D" id="1.10.510.10">
    <property type="entry name" value="Transferase(Phosphotransferase) domain 1"/>
    <property type="match status" value="1"/>
</dbReference>
<keyword evidence="3" id="KW-0547">Nucleotide-binding</keyword>
<name>A0A132NZE6_GIAIN</name>
<dbReference type="AlphaFoldDB" id="A0A132NZE6"/>
<dbReference type="Proteomes" id="UP000070089">
    <property type="component" value="Unassembled WGS sequence"/>
</dbReference>
<evidence type="ECO:0000256" key="1">
    <source>
        <dbReference type="ARBA" id="ARBA00022527"/>
    </source>
</evidence>
<keyword evidence="4 8" id="KW-0418">Kinase</keyword>
<dbReference type="PROSITE" id="PS50011">
    <property type="entry name" value="PROTEIN_KINASE_DOM"/>
    <property type="match status" value="1"/>
</dbReference>
<evidence type="ECO:0000256" key="4">
    <source>
        <dbReference type="ARBA" id="ARBA00022777"/>
    </source>
</evidence>
<dbReference type="EMBL" id="JXTI01000008">
    <property type="protein sequence ID" value="KWX15434.1"/>
    <property type="molecule type" value="Genomic_DNA"/>
</dbReference>
<evidence type="ECO:0000256" key="5">
    <source>
        <dbReference type="ARBA" id="ARBA00022840"/>
    </source>
</evidence>
<dbReference type="OrthoDB" id="10252534at2759"/>
<gene>
    <name evidence="8" type="ORF">QR46_0528</name>
</gene>
<evidence type="ECO:0000313" key="9">
    <source>
        <dbReference type="Proteomes" id="UP000070089"/>
    </source>
</evidence>
<accession>A0A132NZE6</accession>
<comment type="caution">
    <text evidence="8">The sequence shown here is derived from an EMBL/GenBank/DDBJ whole genome shotgun (WGS) entry which is preliminary data.</text>
</comment>
<keyword evidence="1" id="KW-0723">Serine/threonine-protein kinase</keyword>
<evidence type="ECO:0000256" key="6">
    <source>
        <dbReference type="SAM" id="MobiDB-lite"/>
    </source>
</evidence>
<feature type="region of interest" description="Disordered" evidence="6">
    <location>
        <begin position="395"/>
        <end position="416"/>
    </location>
</feature>
<evidence type="ECO:0000256" key="2">
    <source>
        <dbReference type="ARBA" id="ARBA00022679"/>
    </source>
</evidence>
<dbReference type="GO" id="GO:0005737">
    <property type="term" value="C:cytoplasm"/>
    <property type="evidence" value="ECO:0007669"/>
    <property type="project" value="TreeGrafter"/>
</dbReference>
<dbReference type="GO" id="GO:0004674">
    <property type="term" value="F:protein serine/threonine kinase activity"/>
    <property type="evidence" value="ECO:0007669"/>
    <property type="project" value="UniProtKB-KW"/>
</dbReference>
<dbReference type="PANTHER" id="PTHR24346">
    <property type="entry name" value="MAP/MICROTUBULE AFFINITY-REGULATING KINASE"/>
    <property type="match status" value="1"/>
</dbReference>
<keyword evidence="5" id="KW-0067">ATP-binding</keyword>
<proteinExistence type="predicted"/>
<feature type="compositionally biased region" description="Polar residues" evidence="6">
    <location>
        <begin position="405"/>
        <end position="416"/>
    </location>
</feature>
<dbReference type="Pfam" id="PF00069">
    <property type="entry name" value="Pkinase"/>
    <property type="match status" value="1"/>
</dbReference>
<evidence type="ECO:0000259" key="7">
    <source>
        <dbReference type="PROSITE" id="PS50011"/>
    </source>
</evidence>
<sequence>MGHVSSKTVLSEAEQVYNSLDVRNRGYITVMDLMLYHQGTSKRRAKLLQRVLQHIYSESMVKKSKLPKQEFLDLFVAKMADERRLSNKTALCSRSVETSSHSARKYKPAKRSEVNLSTLLSRYTDNESVSADIIHHIKDVASDTTNKEVGMLSQFGLNSRSSLHIIYKPEFFTETVTKQFATGDDISRIIDYLSAAGIDVGRTLDSSFRDMLHFSEPESKQDPEKVAAKEEKESYITSLVMREYDYTNTGYLNEHEFGHFIQELRREVEAHQTFLGMNIRCIGPYATGKTLGFGRGGIVKVAVHKSFLAAERARLLSSTRKGAIGSEAGMMDIKSYTSAKNLVPSISHKGIGIAKTEFWPLTKAKLDRKRKSKRSSVSTQSCPKLSVDFVPGAPHLEVDTEKTPSDTMSTSVQLSAKSIASKSEPAVAQQLSVSHLSQAINPGDILASAQVALKLIPSKSVSNLFSTLSSNMAQRKPRIRRNKTTSSDMKAETEGSSTECKDSSANFDSFSEAVPCSEPVALERLTGHQNIVELIDKFPYVDMKGNKWTAMALTLCGGGSLKEYRANTVVTEPMARYFFSQIMSAVLYMHLHGVAHMDLRLENCLLDNNGCVRLCDFGNAMSFNVDEELKQVVDTVRRGMVAGTLAHMPPEMLLLQSSYSATKVDIWCCGLILYELLTAKPAFNVIMPVDSSYSDSEISKKLCSNICNMNYEALGFNYSAEARDLCSKMMAYNASERPNAYEILLHPWLQKNMIKPALAKGILILDPAPPVATVQQHLEQLLSLEGVEAKKPKDKKQSHQPLRLMCSHKATSILFHVAGEVIHSCDKLNNDDIELGYLYDIMQSASGGTVAENEYIRRIQTHETVFKLTFYLKAGFMWEFQRLFRRIRYCMLNAFAGATADTSGSGTSLTSSAVDDTPACVRIEGRGGHIT</sequence>
<reference evidence="8 9" key="1">
    <citation type="journal article" date="2015" name="Mol. Biochem. Parasitol.">
        <title>Identification of polymorphic genes for use in assemblage B genotyping assays through comparative genomics of multiple assemblage B Giardia duodenalis isolates.</title>
        <authorList>
            <person name="Wielinga C."/>
            <person name="Thompson R.C."/>
            <person name="Monis P."/>
            <person name="Ryan U."/>
        </authorList>
    </citation>
    <scope>NUCLEOTIDE SEQUENCE [LARGE SCALE GENOMIC DNA]</scope>
    <source>
        <strain evidence="8 9">BAH15c1</strain>
    </source>
</reference>
<dbReference type="InterPro" id="IPR011009">
    <property type="entry name" value="Kinase-like_dom_sf"/>
</dbReference>